<keyword evidence="5" id="KW-1185">Reference proteome</keyword>
<dbReference type="AlphaFoldDB" id="A0A2H3C7D4"/>
<protein>
    <submittedName>
        <fullName evidence="4">Galactose mutarotase-like protein</fullName>
    </submittedName>
</protein>
<sequence length="568" mass="62384">MRCSGVLRTSWPAPISWMYRRLASTRDFCLQMRLLSLTPMIESIGKLSSKTSSSPMGSGRMAVSASTVAYSIMATMVSFLLQQSSNDALELELAALGTQLSAGSDSKNALARLYEGSRWMIFYNAVSGVLHWDFSVLPRFISFPVIDGQASANLGINLTAVEELGNKWMSSSLTDFATSLKVGNLPHANAGNLKGNRMFYTNDYMVHRGEQYISTLKMFSSRTKTSECTNSQNPFGFHLSDGALYTYVKGNEYEDIAAAWDWDLIPGTTVDYKGTALDCSHTQFLGLHTFVGGVSNGRVGLAAMRYSNPATKTLSWQKAWFFLEDDVQHVMIANVSSTTKAPVYSVLDQKRYVGPLVVDGQEKHGFNGVGKTNSLWHNNVGYVTDPNGKTSISFIVEEKRGDWSTIGISTQPPTNVTLFSARLQHISLNTPSSYTAFPGTDSNTFYSKSRQFSLQSTQNDAQVSAIYDQAHETLFAVFWNASGGSANLNITHPKHPDADNLFITANRNVALIYDQRTSNVTVSDPSQTLTTVTVTFSFRKVGKEARRKDLVVNFPTGGLSGSSVFQQI</sequence>
<evidence type="ECO:0000313" key="5">
    <source>
        <dbReference type="Proteomes" id="UP000218334"/>
    </source>
</evidence>
<dbReference type="InterPro" id="IPR011071">
    <property type="entry name" value="Lyase_8-like_C"/>
</dbReference>
<name>A0A2H3C7D4_9AGAR</name>
<dbReference type="PANTHER" id="PTHR38481:SF1">
    <property type="entry name" value="HYALURONATE LYASE"/>
    <property type="match status" value="1"/>
</dbReference>
<accession>A0A2H3C7D4</accession>
<dbReference type="GO" id="GO:0005576">
    <property type="term" value="C:extracellular region"/>
    <property type="evidence" value="ECO:0007669"/>
    <property type="project" value="InterPro"/>
</dbReference>
<dbReference type="InterPro" id="IPR003159">
    <property type="entry name" value="Lyase_8_central_dom"/>
</dbReference>
<evidence type="ECO:0000259" key="3">
    <source>
        <dbReference type="Pfam" id="PF02884"/>
    </source>
</evidence>
<evidence type="ECO:0000313" key="4">
    <source>
        <dbReference type="EMBL" id="PBK77244.1"/>
    </source>
</evidence>
<organism evidence="4 5">
    <name type="scientific">Armillaria solidipes</name>
    <dbReference type="NCBI Taxonomy" id="1076256"/>
    <lineage>
        <taxon>Eukaryota</taxon>
        <taxon>Fungi</taxon>
        <taxon>Dikarya</taxon>
        <taxon>Basidiomycota</taxon>
        <taxon>Agaricomycotina</taxon>
        <taxon>Agaricomycetes</taxon>
        <taxon>Agaricomycetidae</taxon>
        <taxon>Agaricales</taxon>
        <taxon>Marasmiineae</taxon>
        <taxon>Physalacriaceae</taxon>
        <taxon>Armillaria</taxon>
    </lineage>
</organism>
<dbReference type="InterPro" id="IPR014718">
    <property type="entry name" value="GH-type_carb-bd"/>
</dbReference>
<dbReference type="PANTHER" id="PTHR38481">
    <property type="entry name" value="HYALURONATE LYASE"/>
    <property type="match status" value="1"/>
</dbReference>
<dbReference type="Pfam" id="PF02278">
    <property type="entry name" value="Lyase_8"/>
    <property type="match status" value="1"/>
</dbReference>
<dbReference type="GO" id="GO:0016829">
    <property type="term" value="F:lyase activity"/>
    <property type="evidence" value="ECO:0007669"/>
    <property type="project" value="UniProtKB-KW"/>
</dbReference>
<gene>
    <name evidence="4" type="ORF">ARMSODRAFT_269812</name>
</gene>
<dbReference type="Gene3D" id="2.60.220.10">
    <property type="entry name" value="Polysaccharide lyase family 8-like, C-terminal"/>
    <property type="match status" value="1"/>
</dbReference>
<feature type="domain" description="Polysaccharide lyase family 8 C-terminal" evidence="3">
    <location>
        <begin position="458"/>
        <end position="533"/>
    </location>
</feature>
<dbReference type="Proteomes" id="UP000218334">
    <property type="component" value="Unassembled WGS sequence"/>
</dbReference>
<dbReference type="EMBL" id="KZ293416">
    <property type="protein sequence ID" value="PBK77244.1"/>
    <property type="molecule type" value="Genomic_DNA"/>
</dbReference>
<dbReference type="SUPFAM" id="SSF74650">
    <property type="entry name" value="Galactose mutarotase-like"/>
    <property type="match status" value="1"/>
</dbReference>
<dbReference type="InterPro" id="IPR038970">
    <property type="entry name" value="Lyase_8"/>
</dbReference>
<dbReference type="GO" id="GO:0005975">
    <property type="term" value="P:carbohydrate metabolic process"/>
    <property type="evidence" value="ECO:0007669"/>
    <property type="project" value="InterPro"/>
</dbReference>
<dbReference type="InterPro" id="IPR011013">
    <property type="entry name" value="Gal_mutarotase_sf_dom"/>
</dbReference>
<dbReference type="Pfam" id="PF02884">
    <property type="entry name" value="Lyase_8_C"/>
    <property type="match status" value="1"/>
</dbReference>
<proteinExistence type="predicted"/>
<dbReference type="Gene3D" id="2.70.98.10">
    <property type="match status" value="1"/>
</dbReference>
<evidence type="ECO:0000259" key="2">
    <source>
        <dbReference type="Pfam" id="PF02278"/>
    </source>
</evidence>
<dbReference type="SUPFAM" id="SSF49863">
    <property type="entry name" value="Hyaluronate lyase-like, C-terminal domain"/>
    <property type="match status" value="1"/>
</dbReference>
<reference evidence="5" key="1">
    <citation type="journal article" date="2017" name="Nat. Ecol. Evol.">
        <title>Genome expansion and lineage-specific genetic innovations in the forest pathogenic fungi Armillaria.</title>
        <authorList>
            <person name="Sipos G."/>
            <person name="Prasanna A.N."/>
            <person name="Walter M.C."/>
            <person name="O'Connor E."/>
            <person name="Balint B."/>
            <person name="Krizsan K."/>
            <person name="Kiss B."/>
            <person name="Hess J."/>
            <person name="Varga T."/>
            <person name="Slot J."/>
            <person name="Riley R."/>
            <person name="Boka B."/>
            <person name="Rigling D."/>
            <person name="Barry K."/>
            <person name="Lee J."/>
            <person name="Mihaltcheva S."/>
            <person name="LaButti K."/>
            <person name="Lipzen A."/>
            <person name="Waldron R."/>
            <person name="Moloney N.M."/>
            <person name="Sperisen C."/>
            <person name="Kredics L."/>
            <person name="Vagvoelgyi C."/>
            <person name="Patrignani A."/>
            <person name="Fitzpatrick D."/>
            <person name="Nagy I."/>
            <person name="Doyle S."/>
            <person name="Anderson J.B."/>
            <person name="Grigoriev I.V."/>
            <person name="Gueldener U."/>
            <person name="Muensterkoetter M."/>
            <person name="Nagy L.G."/>
        </authorList>
    </citation>
    <scope>NUCLEOTIDE SEQUENCE [LARGE SCALE GENOMIC DNA]</scope>
    <source>
        <strain evidence="5">28-4</strain>
    </source>
</reference>
<keyword evidence="1" id="KW-0456">Lyase</keyword>
<feature type="domain" description="Polysaccharide lyase family 8 central" evidence="2">
    <location>
        <begin position="196"/>
        <end position="440"/>
    </location>
</feature>
<evidence type="ECO:0000256" key="1">
    <source>
        <dbReference type="ARBA" id="ARBA00023239"/>
    </source>
</evidence>
<dbReference type="InterPro" id="IPR004103">
    <property type="entry name" value="Lyase_8_C"/>
</dbReference>
<dbReference type="GO" id="GO:0030246">
    <property type="term" value="F:carbohydrate binding"/>
    <property type="evidence" value="ECO:0007669"/>
    <property type="project" value="InterPro"/>
</dbReference>